<dbReference type="InParanoid" id="A0A3N4LKD2"/>
<reference evidence="1 2" key="1">
    <citation type="journal article" date="2018" name="Nat. Ecol. Evol.">
        <title>Pezizomycetes genomes reveal the molecular basis of ectomycorrhizal truffle lifestyle.</title>
        <authorList>
            <person name="Murat C."/>
            <person name="Payen T."/>
            <person name="Noel B."/>
            <person name="Kuo A."/>
            <person name="Morin E."/>
            <person name="Chen J."/>
            <person name="Kohler A."/>
            <person name="Krizsan K."/>
            <person name="Balestrini R."/>
            <person name="Da Silva C."/>
            <person name="Montanini B."/>
            <person name="Hainaut M."/>
            <person name="Levati E."/>
            <person name="Barry K.W."/>
            <person name="Belfiori B."/>
            <person name="Cichocki N."/>
            <person name="Clum A."/>
            <person name="Dockter R.B."/>
            <person name="Fauchery L."/>
            <person name="Guy J."/>
            <person name="Iotti M."/>
            <person name="Le Tacon F."/>
            <person name="Lindquist E.A."/>
            <person name="Lipzen A."/>
            <person name="Malagnac F."/>
            <person name="Mello A."/>
            <person name="Molinier V."/>
            <person name="Miyauchi S."/>
            <person name="Poulain J."/>
            <person name="Riccioni C."/>
            <person name="Rubini A."/>
            <person name="Sitrit Y."/>
            <person name="Splivallo R."/>
            <person name="Traeger S."/>
            <person name="Wang M."/>
            <person name="Zifcakova L."/>
            <person name="Wipf D."/>
            <person name="Zambonelli A."/>
            <person name="Paolocci F."/>
            <person name="Nowrousian M."/>
            <person name="Ottonello S."/>
            <person name="Baldrian P."/>
            <person name="Spatafora J.W."/>
            <person name="Henrissat B."/>
            <person name="Nagy L.G."/>
            <person name="Aury J.M."/>
            <person name="Wincker P."/>
            <person name="Grigoriev I.V."/>
            <person name="Bonfante P."/>
            <person name="Martin F.M."/>
        </authorList>
    </citation>
    <scope>NUCLEOTIDE SEQUENCE [LARGE SCALE GENOMIC DNA]</scope>
    <source>
        <strain evidence="1 2">ATCC MYA-4762</strain>
    </source>
</reference>
<dbReference type="Proteomes" id="UP000267821">
    <property type="component" value="Unassembled WGS sequence"/>
</dbReference>
<protein>
    <submittedName>
        <fullName evidence="1">Uncharacterized protein</fullName>
    </submittedName>
</protein>
<dbReference type="AlphaFoldDB" id="A0A3N4LKD2"/>
<dbReference type="EMBL" id="ML121547">
    <property type="protein sequence ID" value="RPB23393.1"/>
    <property type="molecule type" value="Genomic_DNA"/>
</dbReference>
<organism evidence="1 2">
    <name type="scientific">Terfezia boudieri ATCC MYA-4762</name>
    <dbReference type="NCBI Taxonomy" id="1051890"/>
    <lineage>
        <taxon>Eukaryota</taxon>
        <taxon>Fungi</taxon>
        <taxon>Dikarya</taxon>
        <taxon>Ascomycota</taxon>
        <taxon>Pezizomycotina</taxon>
        <taxon>Pezizomycetes</taxon>
        <taxon>Pezizales</taxon>
        <taxon>Pezizaceae</taxon>
        <taxon>Terfezia</taxon>
    </lineage>
</organism>
<gene>
    <name evidence="1" type="ORF">L211DRAFT_288211</name>
</gene>
<accession>A0A3N4LKD2</accession>
<keyword evidence="2" id="KW-1185">Reference proteome</keyword>
<name>A0A3N4LKD2_9PEZI</name>
<sequence>MNVRTVSARLSPQGCLRKAVSARVSLQHYQYSQSSSPYSKIVGLTSLRNVLEICPRETPCHSSCCSCQQYRSGFSWLIAALNLDATR</sequence>
<proteinExistence type="predicted"/>
<evidence type="ECO:0000313" key="1">
    <source>
        <dbReference type="EMBL" id="RPB23393.1"/>
    </source>
</evidence>
<evidence type="ECO:0000313" key="2">
    <source>
        <dbReference type="Proteomes" id="UP000267821"/>
    </source>
</evidence>